<sequence>MPAYVDQTGRMMMAATKRFWNKINPIYQTIGTGDAYIVQTEVGVDQINLYELLCIRIDRSNVGAAPTLQFGATNPRTIVKAGPSGYIPLIAGDLFAGNSHTFWYNGAFYVLTDPATPFGGPFQPLAANLTTWAAITRSGAFDTWVATPSSANLRALMTDESGTGNLLFQSGDLGTPSAGLLTNATGLPISTGVSGLATNMAAFLAGGTSAQLAAAVTDETGSGALVFANGPTFIGPSLGTPASGVMTNVTGLPVSTGISGLAANMAAFLAGGTSAQLRAAMTDESGTGALLFQNGALGTPASGVATNLTGLPLTTGVAGLLPLANFTLGTSGYALIGNGASAPSYQGFLQSGTGAATRTWNSKASEALSPYDFGAVGDGVADDTTALNNWFTRVAVVGAGQLGNGVFRATANITWTVPRNGLVIGGNGNGNSRIIFDAGFGLTVQGTSVSTPIFYLHLSDFNIAGNIAGVLVKFARGTGDALNGAVIENVVVQNASTNAANMGVQFNGVYTSRAVLTVNCSASGNGTAVQIVAGSMNTLKLAVGNANIGLHMTSTGNANTGNFFDACDFEVNATNVLIDSANVQANTWAGGTMTFFAVGNVGIDATAGVSNEFRNMTYGGAGTLFHPTVATHRKGFNWVSRLQNLVSTPSVPASTTAISNTNGQSALVNISGGTVTAIIVNGVTIAVTTPATVIVDNDATISMTYSVAPTWRWMPSNT</sequence>
<name>A0A6M7WLD1_RHILI</name>
<gene>
    <name evidence="1" type="ORF">EB235_08220</name>
</gene>
<dbReference type="Proteomes" id="UP000503017">
    <property type="component" value="Chromosome"/>
</dbReference>
<dbReference type="RefSeq" id="WP_155256420.1">
    <property type="nucleotide sequence ID" value="NZ_CP033367.1"/>
</dbReference>
<dbReference type="EMBL" id="CP033367">
    <property type="protein sequence ID" value="QKD01499.1"/>
    <property type="molecule type" value="Genomic_DNA"/>
</dbReference>
<accession>A0A6M7WLD1</accession>
<proteinExistence type="predicted"/>
<evidence type="ECO:0000313" key="2">
    <source>
        <dbReference type="Proteomes" id="UP000503017"/>
    </source>
</evidence>
<organism evidence="1 2">
    <name type="scientific">Mesorhizobium loti R88b</name>
    <dbReference type="NCBI Taxonomy" id="935548"/>
    <lineage>
        <taxon>Bacteria</taxon>
        <taxon>Pseudomonadati</taxon>
        <taxon>Pseudomonadota</taxon>
        <taxon>Alphaproteobacteria</taxon>
        <taxon>Hyphomicrobiales</taxon>
        <taxon>Phyllobacteriaceae</taxon>
        <taxon>Mesorhizobium</taxon>
    </lineage>
</organism>
<dbReference type="AlphaFoldDB" id="A0A6M7WLD1"/>
<dbReference type="Gene3D" id="2.160.20.10">
    <property type="entry name" value="Single-stranded right-handed beta-helix, Pectin lyase-like"/>
    <property type="match status" value="1"/>
</dbReference>
<protein>
    <submittedName>
        <fullName evidence="1">Uncharacterized protein</fullName>
    </submittedName>
</protein>
<reference evidence="1 2" key="1">
    <citation type="submission" date="2018-10" db="EMBL/GenBank/DDBJ databases">
        <authorList>
            <person name="Perry B.J."/>
            <person name="Sullivan J.T."/>
            <person name="Murphy R.J.T."/>
            <person name="Ramsay J.P."/>
            <person name="Ronson C.W."/>
        </authorList>
    </citation>
    <scope>NUCLEOTIDE SEQUENCE [LARGE SCALE GENOMIC DNA]</scope>
    <source>
        <strain evidence="1 2">R88b</strain>
    </source>
</reference>
<evidence type="ECO:0000313" key="1">
    <source>
        <dbReference type="EMBL" id="QKD01499.1"/>
    </source>
</evidence>
<dbReference type="InterPro" id="IPR012334">
    <property type="entry name" value="Pectin_lyas_fold"/>
</dbReference>